<evidence type="ECO:0000256" key="1">
    <source>
        <dbReference type="ARBA" id="ARBA00004123"/>
    </source>
</evidence>
<dbReference type="GO" id="GO:0051731">
    <property type="term" value="F:polynucleotide 5'-hydroxyl-kinase activity"/>
    <property type="evidence" value="ECO:0007669"/>
    <property type="project" value="InterPro"/>
</dbReference>
<evidence type="ECO:0000256" key="9">
    <source>
        <dbReference type="SAM" id="MobiDB-lite"/>
    </source>
</evidence>
<dbReference type="GO" id="GO:0005524">
    <property type="term" value="F:ATP binding"/>
    <property type="evidence" value="ECO:0007669"/>
    <property type="project" value="UniProtKB-UniRule"/>
</dbReference>
<feature type="binding site" evidence="8">
    <location>
        <position position="58"/>
    </location>
    <ligand>
        <name>ATP</name>
        <dbReference type="ChEBI" id="CHEBI:30616"/>
    </ligand>
</feature>
<dbReference type="OrthoDB" id="258143at2759"/>
<comment type="subunit">
    <text evidence="8">Component of a pre-mRNA cleavage factor complex. Interacts directly with PCF11.</text>
</comment>
<dbReference type="Pfam" id="PF06807">
    <property type="entry name" value="Clp1"/>
    <property type="match status" value="1"/>
</dbReference>
<feature type="domain" description="Clp1 N-terminal" evidence="11">
    <location>
        <begin position="12"/>
        <end position="97"/>
    </location>
</feature>
<feature type="domain" description="Clp1 C-terminal" evidence="10">
    <location>
        <begin position="368"/>
        <end position="489"/>
    </location>
</feature>
<dbReference type="Pfam" id="PF16573">
    <property type="entry name" value="CLP1_N"/>
    <property type="match status" value="1"/>
</dbReference>
<evidence type="ECO:0000256" key="4">
    <source>
        <dbReference type="ARBA" id="ARBA00022664"/>
    </source>
</evidence>
<dbReference type="InterPro" id="IPR027417">
    <property type="entry name" value="P-loop_NTPase"/>
</dbReference>
<dbReference type="InterPro" id="IPR045116">
    <property type="entry name" value="Clp1/Grc3"/>
</dbReference>
<dbReference type="PANTHER" id="PTHR12755:SF6">
    <property type="entry name" value="POLYRIBONUCLEOTIDE 5'-HYDROXYL-KINASE CLP1"/>
    <property type="match status" value="1"/>
</dbReference>
<protein>
    <recommendedName>
        <fullName evidence="3">Polynucleotide 5'-hydroxyl-kinase GRC3</fullName>
    </recommendedName>
    <alternativeName>
        <fullName evidence="2">Polynucleotide 5'-hydroxyl-kinase grc3</fullName>
    </alternativeName>
</protein>
<sequence>MESQPAPTREWHLEPKSEYRFELDPDVSLAIRLVRGKAEIFGSEIALGRTYLFGSECKAAVFTWHGCQASTEYVSDETPMTPYINLHLAFEQSRVRANRANRESSGASTVKSEQASYSRSEPPRVMFLGPENSGKTSAMKILANYAVRSSQGWAPMIVNADPNEGGWTVPGTISACPITMPIPTSSPANPLGSTATTAPTALTTSALLPLVFWYGHADTKRNTQLYERLLADLGEAVRVRFKADPMTRVAGLFLDTPANFATSTGDNKFSLVQTCVEAFDINVILVVGHEKLSVEMQRLFGSSASNRNILVLKIPKSGGVVELDHAYRQRVHAYQQRAYFYGHSVQLPRNLSATAATLGGEASLELGLSPYSSVVGFDDITIYRVGGETMAPSSALPVGASRTVSEMLPVRVDPSQRSSGLFNALLALLAAGPVPAAELSNEQILDLDVVGFVLVSSIDMANRKMTILSPNPGNLAGRVAIVGSFEWQDQ</sequence>
<dbReference type="InterPro" id="IPR032319">
    <property type="entry name" value="CLP1_P"/>
</dbReference>
<dbReference type="AlphaFoldDB" id="A0A067MX98"/>
<evidence type="ECO:0000259" key="11">
    <source>
        <dbReference type="Pfam" id="PF16573"/>
    </source>
</evidence>
<dbReference type="Gene3D" id="2.40.30.330">
    <property type="entry name" value="Pre-mRNA cleavage complex subunit Clp1, C-terminal domain"/>
    <property type="match status" value="1"/>
</dbReference>
<dbReference type="InterPro" id="IPR032324">
    <property type="entry name" value="Clp1_N"/>
</dbReference>
<evidence type="ECO:0000313" key="14">
    <source>
        <dbReference type="Proteomes" id="UP000027195"/>
    </source>
</evidence>
<dbReference type="GO" id="GO:0031124">
    <property type="term" value="P:mRNA 3'-end processing"/>
    <property type="evidence" value="ECO:0007669"/>
    <property type="project" value="UniProtKB-UniRule"/>
</dbReference>
<dbReference type="InterPro" id="IPR028606">
    <property type="entry name" value="Clp1"/>
</dbReference>
<evidence type="ECO:0000256" key="3">
    <source>
        <dbReference type="ARBA" id="ARBA00019824"/>
    </source>
</evidence>
<feature type="binding site" evidence="8">
    <location>
        <begin position="132"/>
        <end position="137"/>
    </location>
    <ligand>
        <name>ATP</name>
        <dbReference type="ChEBI" id="CHEBI:30616"/>
    </ligand>
</feature>
<gene>
    <name evidence="8" type="primary">CLP1</name>
    <name evidence="13" type="ORF">BOTBODRAFT_101892</name>
</gene>
<dbReference type="Pfam" id="PF16575">
    <property type="entry name" value="CLP1_P"/>
    <property type="match status" value="1"/>
</dbReference>
<comment type="function">
    <text evidence="8">Required for endonucleolytic cleavage during polyadenylation-dependent pre-mRNA 3'-end formation.</text>
</comment>
<evidence type="ECO:0000256" key="8">
    <source>
        <dbReference type="HAMAP-Rule" id="MF_03035"/>
    </source>
</evidence>
<keyword evidence="4 8" id="KW-0507">mRNA processing</keyword>
<evidence type="ECO:0000256" key="5">
    <source>
        <dbReference type="ARBA" id="ARBA00022741"/>
    </source>
</evidence>
<dbReference type="Gene3D" id="2.60.120.1030">
    <property type="entry name" value="Clp1, DNA binding domain"/>
    <property type="match status" value="1"/>
</dbReference>
<dbReference type="InterPro" id="IPR010655">
    <property type="entry name" value="Clp1_C"/>
</dbReference>
<dbReference type="InParanoid" id="A0A067MX98"/>
<dbReference type="STRING" id="930990.A0A067MX98"/>
<comment type="subcellular location">
    <subcellularLocation>
        <location evidence="1 8">Nucleus</location>
    </subcellularLocation>
</comment>
<dbReference type="GO" id="GO:0006388">
    <property type="term" value="P:tRNA splicing, via endonucleolytic cleavage and ligation"/>
    <property type="evidence" value="ECO:0007669"/>
    <property type="project" value="TreeGrafter"/>
</dbReference>
<dbReference type="HAMAP" id="MF_03035">
    <property type="entry name" value="Clp1"/>
    <property type="match status" value="1"/>
</dbReference>
<dbReference type="FunCoup" id="A0A067MX98">
    <property type="interactions" value="585"/>
</dbReference>
<dbReference type="PANTHER" id="PTHR12755">
    <property type="entry name" value="CLEAVAGE/POLYADENYLATION FACTOR IA SUBUNIT CLP1P"/>
    <property type="match status" value="1"/>
</dbReference>
<proteinExistence type="inferred from homology"/>
<keyword evidence="14" id="KW-1185">Reference proteome</keyword>
<dbReference type="GO" id="GO:0005849">
    <property type="term" value="C:mRNA cleavage factor complex"/>
    <property type="evidence" value="ECO:0007669"/>
    <property type="project" value="UniProtKB-UniRule"/>
</dbReference>
<keyword evidence="6 8" id="KW-0067">ATP-binding</keyword>
<dbReference type="Gene3D" id="3.40.50.300">
    <property type="entry name" value="P-loop containing nucleotide triphosphate hydrolases"/>
    <property type="match status" value="1"/>
</dbReference>
<comment type="similarity">
    <text evidence="8">Belongs to the Clp1 family. Clp1 subfamily.</text>
</comment>
<keyword evidence="7 8" id="KW-0539">Nucleus</keyword>
<evidence type="ECO:0000259" key="10">
    <source>
        <dbReference type="Pfam" id="PF06807"/>
    </source>
</evidence>
<feature type="domain" description="Clp1 P-loop" evidence="12">
    <location>
        <begin position="129"/>
        <end position="342"/>
    </location>
</feature>
<feature type="compositionally biased region" description="Polar residues" evidence="9">
    <location>
        <begin position="103"/>
        <end position="119"/>
    </location>
</feature>
<evidence type="ECO:0000256" key="7">
    <source>
        <dbReference type="ARBA" id="ARBA00023242"/>
    </source>
</evidence>
<reference evidence="14" key="1">
    <citation type="journal article" date="2014" name="Proc. Natl. Acad. Sci. U.S.A.">
        <title>Extensive sampling of basidiomycete genomes demonstrates inadequacy of the white-rot/brown-rot paradigm for wood decay fungi.</title>
        <authorList>
            <person name="Riley R."/>
            <person name="Salamov A.A."/>
            <person name="Brown D.W."/>
            <person name="Nagy L.G."/>
            <person name="Floudas D."/>
            <person name="Held B.W."/>
            <person name="Levasseur A."/>
            <person name="Lombard V."/>
            <person name="Morin E."/>
            <person name="Otillar R."/>
            <person name="Lindquist E.A."/>
            <person name="Sun H."/>
            <person name="LaButti K.M."/>
            <person name="Schmutz J."/>
            <person name="Jabbour D."/>
            <person name="Luo H."/>
            <person name="Baker S.E."/>
            <person name="Pisabarro A.G."/>
            <person name="Walton J.D."/>
            <person name="Blanchette R.A."/>
            <person name="Henrissat B."/>
            <person name="Martin F."/>
            <person name="Cullen D."/>
            <person name="Hibbett D.S."/>
            <person name="Grigoriev I.V."/>
        </authorList>
    </citation>
    <scope>NUCLEOTIDE SEQUENCE [LARGE SCALE GENOMIC DNA]</scope>
    <source>
        <strain evidence="14">FD-172 SS1</strain>
    </source>
</reference>
<feature type="region of interest" description="Disordered" evidence="9">
    <location>
        <begin position="97"/>
        <end position="130"/>
    </location>
</feature>
<evidence type="ECO:0000256" key="2">
    <source>
        <dbReference type="ARBA" id="ARBA00018706"/>
    </source>
</evidence>
<accession>A0A067MX98</accession>
<keyword evidence="5 8" id="KW-0547">Nucleotide-binding</keyword>
<evidence type="ECO:0000313" key="13">
    <source>
        <dbReference type="EMBL" id="KDQ20343.1"/>
    </source>
</evidence>
<dbReference type="EMBL" id="KL198018">
    <property type="protein sequence ID" value="KDQ20343.1"/>
    <property type="molecule type" value="Genomic_DNA"/>
</dbReference>
<dbReference type="Proteomes" id="UP000027195">
    <property type="component" value="Unassembled WGS sequence"/>
</dbReference>
<dbReference type="FunFam" id="2.60.120.1030:FF:000001">
    <property type="entry name" value="Protein CLP1 homolog 5"/>
    <property type="match status" value="1"/>
</dbReference>
<feature type="binding site" evidence="8">
    <location>
        <position position="18"/>
    </location>
    <ligand>
        <name>ATP</name>
        <dbReference type="ChEBI" id="CHEBI:30616"/>
    </ligand>
</feature>
<dbReference type="InterPro" id="IPR038238">
    <property type="entry name" value="Clp1_C_sf"/>
</dbReference>
<organism evidence="13 14">
    <name type="scientific">Botryobasidium botryosum (strain FD-172 SS1)</name>
    <dbReference type="NCBI Taxonomy" id="930990"/>
    <lineage>
        <taxon>Eukaryota</taxon>
        <taxon>Fungi</taxon>
        <taxon>Dikarya</taxon>
        <taxon>Basidiomycota</taxon>
        <taxon>Agaricomycotina</taxon>
        <taxon>Agaricomycetes</taxon>
        <taxon>Cantharellales</taxon>
        <taxon>Botryobasidiaceae</taxon>
        <taxon>Botryobasidium</taxon>
    </lineage>
</organism>
<dbReference type="HOGENOM" id="CLU_018195_3_1_1"/>
<dbReference type="InterPro" id="IPR038239">
    <property type="entry name" value="Clp1_N_sf"/>
</dbReference>
<dbReference type="SUPFAM" id="SSF52540">
    <property type="entry name" value="P-loop containing nucleoside triphosphate hydrolases"/>
    <property type="match status" value="1"/>
</dbReference>
<evidence type="ECO:0000256" key="6">
    <source>
        <dbReference type="ARBA" id="ARBA00022840"/>
    </source>
</evidence>
<evidence type="ECO:0000259" key="12">
    <source>
        <dbReference type="Pfam" id="PF16575"/>
    </source>
</evidence>
<name>A0A067MX98_BOTB1</name>